<dbReference type="Gene3D" id="1.20.1070.10">
    <property type="entry name" value="Rhodopsin 7-helix transmembrane proteins"/>
    <property type="match status" value="1"/>
</dbReference>
<evidence type="ECO:0000313" key="7">
    <source>
        <dbReference type="Proteomes" id="UP001177023"/>
    </source>
</evidence>
<dbReference type="PANTHER" id="PTHR31627:SF42">
    <property type="entry name" value="G_PROTEIN_RECEP_F1_2 DOMAIN-CONTAINING PROTEIN-RELATED"/>
    <property type="match status" value="1"/>
</dbReference>
<dbReference type="AlphaFoldDB" id="A0AA36DJJ7"/>
<dbReference type="Pfam" id="PF10323">
    <property type="entry name" value="7TM_GPCR_Srv"/>
    <property type="match status" value="1"/>
</dbReference>
<name>A0AA36DJJ7_9BILA</name>
<evidence type="ECO:0000256" key="2">
    <source>
        <dbReference type="ARBA" id="ARBA00022692"/>
    </source>
</evidence>
<keyword evidence="7" id="KW-1185">Reference proteome</keyword>
<gene>
    <name evidence="6" type="ORF">MSPICULIGERA_LOCUS25536</name>
</gene>
<keyword evidence="3 5" id="KW-1133">Transmembrane helix</keyword>
<dbReference type="EMBL" id="CATQJA010002710">
    <property type="protein sequence ID" value="CAJ0587577.1"/>
    <property type="molecule type" value="Genomic_DNA"/>
</dbReference>
<organism evidence="6 7">
    <name type="scientific">Mesorhabditis spiculigera</name>
    <dbReference type="NCBI Taxonomy" id="96644"/>
    <lineage>
        <taxon>Eukaryota</taxon>
        <taxon>Metazoa</taxon>
        <taxon>Ecdysozoa</taxon>
        <taxon>Nematoda</taxon>
        <taxon>Chromadorea</taxon>
        <taxon>Rhabditida</taxon>
        <taxon>Rhabditina</taxon>
        <taxon>Rhabditomorpha</taxon>
        <taxon>Rhabditoidea</taxon>
        <taxon>Rhabditidae</taxon>
        <taxon>Mesorhabditinae</taxon>
        <taxon>Mesorhabditis</taxon>
    </lineage>
</organism>
<evidence type="ECO:0000313" key="6">
    <source>
        <dbReference type="EMBL" id="CAJ0587577.1"/>
    </source>
</evidence>
<feature type="transmembrane region" description="Helical" evidence="5">
    <location>
        <begin position="170"/>
        <end position="196"/>
    </location>
</feature>
<dbReference type="Proteomes" id="UP001177023">
    <property type="component" value="Unassembled WGS sequence"/>
</dbReference>
<evidence type="ECO:0000256" key="5">
    <source>
        <dbReference type="SAM" id="Phobius"/>
    </source>
</evidence>
<feature type="transmembrane region" description="Helical" evidence="5">
    <location>
        <begin position="43"/>
        <end position="64"/>
    </location>
</feature>
<sequence>MRPSYGPFHIACILIETISVSLYIRALIGIARSKNNVFQDSPFFTTFLSIGVADVGSIFVNAALRHLTVYKVGPAETWETVYRIVYLLSALFFYCHFLGHSILALNRFTSVVLPGSHKEFWECNTYRLIFGKWMLAVVLILHRLTARLSFAKRDDGYFIVTGYLPSRTHLLAHMVSGTTCGVVSFVSLFLSVATIVKLYHSYNQVSMSQSTIERNLIIYTVLTFISCLAMDWQQFARVAAVLRTDEKQIVWVNEQYFWINDILAAKWADSLPPHRTASANLATVTNIHSKRSQWNVNTAMFNNPWAVDRPQLESRAERLFSQATVYYRRYPE</sequence>
<dbReference type="PANTHER" id="PTHR31627">
    <property type="entry name" value="SERPENTINE RECEPTOR CLASS GAMMA-RELATED"/>
    <property type="match status" value="1"/>
</dbReference>
<feature type="transmembrane region" description="Helical" evidence="5">
    <location>
        <begin position="6"/>
        <end position="31"/>
    </location>
</feature>
<comment type="subcellular location">
    <subcellularLocation>
        <location evidence="1">Membrane</location>
        <topology evidence="1">Multi-pass membrane protein</topology>
    </subcellularLocation>
</comment>
<evidence type="ECO:0000256" key="4">
    <source>
        <dbReference type="ARBA" id="ARBA00023136"/>
    </source>
</evidence>
<evidence type="ECO:0000256" key="1">
    <source>
        <dbReference type="ARBA" id="ARBA00004141"/>
    </source>
</evidence>
<dbReference type="GO" id="GO:0016020">
    <property type="term" value="C:membrane"/>
    <property type="evidence" value="ECO:0007669"/>
    <property type="project" value="UniProtKB-SubCell"/>
</dbReference>
<feature type="transmembrane region" description="Helical" evidence="5">
    <location>
        <begin position="84"/>
        <end position="105"/>
    </location>
</feature>
<feature type="transmembrane region" description="Helical" evidence="5">
    <location>
        <begin position="216"/>
        <end position="235"/>
    </location>
</feature>
<dbReference type="InterPro" id="IPR019426">
    <property type="entry name" value="7TM_GPCR_serpentine_rcpt_Srv"/>
</dbReference>
<evidence type="ECO:0000256" key="3">
    <source>
        <dbReference type="ARBA" id="ARBA00022989"/>
    </source>
</evidence>
<accession>A0AA36DJJ7</accession>
<reference evidence="6" key="1">
    <citation type="submission" date="2023-06" db="EMBL/GenBank/DDBJ databases">
        <authorList>
            <person name="Delattre M."/>
        </authorList>
    </citation>
    <scope>NUCLEOTIDE SEQUENCE</scope>
    <source>
        <strain evidence="6">AF72</strain>
    </source>
</reference>
<feature type="non-terminal residue" evidence="6">
    <location>
        <position position="332"/>
    </location>
</feature>
<proteinExistence type="predicted"/>
<keyword evidence="2 5" id="KW-0812">Transmembrane</keyword>
<keyword evidence="4 5" id="KW-0472">Membrane</keyword>
<protein>
    <submittedName>
        <fullName evidence="6">Uncharacterized protein</fullName>
    </submittedName>
</protein>
<comment type="caution">
    <text evidence="6">The sequence shown here is derived from an EMBL/GenBank/DDBJ whole genome shotgun (WGS) entry which is preliminary data.</text>
</comment>
<dbReference type="InterPro" id="IPR051119">
    <property type="entry name" value="Nematode_SR-like"/>
</dbReference>